<sequence>MVYCYKRSAHTPAGIADVEETFQNEPKKEIVESLAKKGKTAVKRHDKLKDNLSEFYTPSSKKRRTN</sequence>
<proteinExistence type="predicted"/>
<dbReference type="InParanoid" id="A0A1X7TDU6"/>
<organism evidence="1">
    <name type="scientific">Amphimedon queenslandica</name>
    <name type="common">Sponge</name>
    <dbReference type="NCBI Taxonomy" id="400682"/>
    <lineage>
        <taxon>Eukaryota</taxon>
        <taxon>Metazoa</taxon>
        <taxon>Porifera</taxon>
        <taxon>Demospongiae</taxon>
        <taxon>Heteroscleromorpha</taxon>
        <taxon>Haplosclerida</taxon>
        <taxon>Niphatidae</taxon>
        <taxon>Amphimedon</taxon>
    </lineage>
</organism>
<dbReference type="EnsemblMetazoa" id="Aqu2.1.12639_001">
    <property type="protein sequence ID" value="Aqu2.1.12639_001"/>
    <property type="gene ID" value="Aqu2.1.12639"/>
</dbReference>
<name>A0A1X7TDU6_AMPQE</name>
<protein>
    <submittedName>
        <fullName evidence="1">Uncharacterized protein</fullName>
    </submittedName>
</protein>
<accession>A0A1X7TDU6</accession>
<evidence type="ECO:0000313" key="1">
    <source>
        <dbReference type="EnsemblMetazoa" id="Aqu2.1.12639_001"/>
    </source>
</evidence>
<dbReference type="AlphaFoldDB" id="A0A1X7TDU6"/>
<reference evidence="1" key="1">
    <citation type="submission" date="2017-05" db="UniProtKB">
        <authorList>
            <consortium name="EnsemblMetazoa"/>
        </authorList>
    </citation>
    <scope>IDENTIFICATION</scope>
</reference>